<gene>
    <name evidence="1" type="ORF">GCM10011375_29720</name>
</gene>
<protein>
    <submittedName>
        <fullName evidence="1">Uncharacterized protein</fullName>
    </submittedName>
</protein>
<keyword evidence="2" id="KW-1185">Reference proteome</keyword>
<dbReference type="Proteomes" id="UP000605392">
    <property type="component" value="Unassembled WGS sequence"/>
</dbReference>
<accession>A0ACB5PU93</accession>
<sequence>MASAVDSITALVKQGSVIVARKREDVYSTERQSVPAVVSNNYSVTLMSEPTPAFRFSRLITVVASDIDELNHVNNVQYVQYVQDTAAAHWLTAIPEGEREQYIWVVLEHRIRYHKPAFLGEELRCTTWVGEVRGAQSQRFVRIERAADNVLLCEAETQWVLLDPKSQRPKRVEEDVKKRLWEPVG</sequence>
<proteinExistence type="predicted"/>
<comment type="caution">
    <text evidence="1">The sequence shown here is derived from an EMBL/GenBank/DDBJ whole genome shotgun (WGS) entry which is preliminary data.</text>
</comment>
<name>A0ACB5PU93_9BACT</name>
<evidence type="ECO:0000313" key="2">
    <source>
        <dbReference type="Proteomes" id="UP000605392"/>
    </source>
</evidence>
<organism evidence="1 2">
    <name type="scientific">Hymenobacter qilianensis</name>
    <dbReference type="NCBI Taxonomy" id="1385715"/>
    <lineage>
        <taxon>Bacteria</taxon>
        <taxon>Pseudomonadati</taxon>
        <taxon>Bacteroidota</taxon>
        <taxon>Cytophagia</taxon>
        <taxon>Cytophagales</taxon>
        <taxon>Hymenobacteraceae</taxon>
        <taxon>Hymenobacter</taxon>
    </lineage>
</organism>
<reference evidence="1 2" key="1">
    <citation type="journal article" date="2019" name="Int. J. Syst. Evol. Microbiol.">
        <title>The Global Catalogue of Microorganisms (GCM) 10K type strain sequencing project: providing services to taxonomists for standard genome sequencing and annotation.</title>
        <authorList>
            <consortium name="The Broad Institute Genomics Platform"/>
            <consortium name="The Broad Institute Genome Sequencing Center for Infectious Disease"/>
            <person name="Wu L."/>
            <person name="Ma J."/>
        </authorList>
    </citation>
    <scope>NUCLEOTIDE SEQUENCE [LARGE SCALE GENOMIC DNA]</scope>
    <source>
        <strain evidence="1 2">CGMCC 1.12720</strain>
    </source>
</reference>
<evidence type="ECO:0000313" key="1">
    <source>
        <dbReference type="EMBL" id="GGF72640.1"/>
    </source>
</evidence>
<dbReference type="EMBL" id="BMFN01000003">
    <property type="protein sequence ID" value="GGF72640.1"/>
    <property type="molecule type" value="Genomic_DNA"/>
</dbReference>